<gene>
    <name evidence="5" type="ORF">CHLNCDRAFT_135941</name>
</gene>
<accession>E1ZJF1</accession>
<protein>
    <submittedName>
        <fullName evidence="5">Uncharacterized protein</fullName>
    </submittedName>
</protein>
<keyword evidence="6" id="KW-1185">Reference proteome</keyword>
<dbReference type="EMBL" id="GL433849">
    <property type="protein sequence ID" value="EFN53850.1"/>
    <property type="molecule type" value="Genomic_DNA"/>
</dbReference>
<evidence type="ECO:0000313" key="6">
    <source>
        <dbReference type="Proteomes" id="UP000008141"/>
    </source>
</evidence>
<dbReference type="PROSITE" id="PS51257">
    <property type="entry name" value="PROKAR_LIPOPROTEIN"/>
    <property type="match status" value="1"/>
</dbReference>
<keyword evidence="4" id="KW-0732">Signal</keyword>
<dbReference type="RefSeq" id="XP_005845952.1">
    <property type="nucleotide sequence ID" value="XM_005845890.1"/>
</dbReference>
<evidence type="ECO:0000256" key="1">
    <source>
        <dbReference type="SAM" id="Coils"/>
    </source>
</evidence>
<reference evidence="5 6" key="1">
    <citation type="journal article" date="2010" name="Plant Cell">
        <title>The Chlorella variabilis NC64A genome reveals adaptation to photosymbiosis, coevolution with viruses, and cryptic sex.</title>
        <authorList>
            <person name="Blanc G."/>
            <person name="Duncan G."/>
            <person name="Agarkova I."/>
            <person name="Borodovsky M."/>
            <person name="Gurnon J."/>
            <person name="Kuo A."/>
            <person name="Lindquist E."/>
            <person name="Lucas S."/>
            <person name="Pangilinan J."/>
            <person name="Polle J."/>
            <person name="Salamov A."/>
            <person name="Terry A."/>
            <person name="Yamada T."/>
            <person name="Dunigan D.D."/>
            <person name="Grigoriev I.V."/>
            <person name="Claverie J.M."/>
            <person name="Van Etten J.L."/>
        </authorList>
    </citation>
    <scope>NUCLEOTIDE SEQUENCE [LARGE SCALE GENOMIC DNA]</scope>
    <source>
        <strain evidence="5 6">NC64A</strain>
    </source>
</reference>
<keyword evidence="3" id="KW-1133">Transmembrane helix</keyword>
<evidence type="ECO:0000256" key="3">
    <source>
        <dbReference type="SAM" id="Phobius"/>
    </source>
</evidence>
<feature type="coiled-coil region" evidence="1">
    <location>
        <begin position="31"/>
        <end position="211"/>
    </location>
</feature>
<keyword evidence="3" id="KW-0472">Membrane</keyword>
<feature type="transmembrane region" description="Helical" evidence="3">
    <location>
        <begin position="366"/>
        <end position="389"/>
    </location>
</feature>
<keyword evidence="1" id="KW-0175">Coiled coil</keyword>
<dbReference type="OrthoDB" id="515699at2759"/>
<feature type="chain" id="PRO_5005672826" evidence="4">
    <location>
        <begin position="22"/>
        <end position="422"/>
    </location>
</feature>
<dbReference type="Proteomes" id="UP000008141">
    <property type="component" value="Unassembled WGS sequence"/>
</dbReference>
<dbReference type="KEGG" id="cvr:CHLNCDRAFT_135941"/>
<dbReference type="SUPFAM" id="SSF57997">
    <property type="entry name" value="Tropomyosin"/>
    <property type="match status" value="1"/>
</dbReference>
<feature type="compositionally biased region" description="Basic residues" evidence="2">
    <location>
        <begin position="410"/>
        <end position="422"/>
    </location>
</feature>
<dbReference type="Gene3D" id="1.10.287.1490">
    <property type="match status" value="1"/>
</dbReference>
<organism evidence="6">
    <name type="scientific">Chlorella variabilis</name>
    <name type="common">Green alga</name>
    <dbReference type="NCBI Taxonomy" id="554065"/>
    <lineage>
        <taxon>Eukaryota</taxon>
        <taxon>Viridiplantae</taxon>
        <taxon>Chlorophyta</taxon>
        <taxon>core chlorophytes</taxon>
        <taxon>Trebouxiophyceae</taxon>
        <taxon>Chlorellales</taxon>
        <taxon>Chlorellaceae</taxon>
        <taxon>Chlorella clade</taxon>
        <taxon>Chlorella</taxon>
    </lineage>
</organism>
<feature type="compositionally biased region" description="Low complexity" evidence="2">
    <location>
        <begin position="395"/>
        <end position="407"/>
    </location>
</feature>
<evidence type="ECO:0000256" key="4">
    <source>
        <dbReference type="SAM" id="SignalP"/>
    </source>
</evidence>
<dbReference type="InParanoid" id="E1ZJF1"/>
<name>E1ZJF1_CHLVA</name>
<feature type="region of interest" description="Disordered" evidence="2">
    <location>
        <begin position="392"/>
        <end position="422"/>
    </location>
</feature>
<feature type="signal peptide" evidence="4">
    <location>
        <begin position="1"/>
        <end position="21"/>
    </location>
</feature>
<dbReference type="AlphaFoldDB" id="E1ZJF1"/>
<sequence length="422" mass="43249">MTKVLAIVLVALAAGAACATAQEAPDCEAPLAQLRDQLERARADLTAAEGTSTSCSEEAAGLRAKLQEAEGALAASADAAKELQAKLEAAEAALAAAPDAAALQAEKRELAADAKIAKDSLSAARQKLAALEERAGTCDAELHLAQTELQSAKLEVAGLQDNTEQARVAITRCMGQQEELKDAAEHAEKKAQEASDEVAKLRAEVAAAEGAWLPPWAAASLGPALARTQELAKQYSVQGSAAAQQAWQSHGKPALARGLAVAHEKASRLNAAIEAKAGDSWPKVKAAAATAASAAATHGAAAAAAARKAALAAWESEAVAAVRPALVAAWRRAAAQARVVLGELEELLIRVLAKNNNTAALARRPYVTYLVYGALVVPLVAFGMPLLGLRRSKAKPAGSSPSSGGAPMSTKKKKSKPVGRAH</sequence>
<keyword evidence="3" id="KW-0812">Transmembrane</keyword>
<dbReference type="GeneID" id="17353268"/>
<proteinExistence type="predicted"/>
<evidence type="ECO:0000313" key="5">
    <source>
        <dbReference type="EMBL" id="EFN53850.1"/>
    </source>
</evidence>
<evidence type="ECO:0000256" key="2">
    <source>
        <dbReference type="SAM" id="MobiDB-lite"/>
    </source>
</evidence>